<feature type="transmembrane region" description="Helical" evidence="6">
    <location>
        <begin position="51"/>
        <end position="70"/>
    </location>
</feature>
<reference evidence="7 8" key="1">
    <citation type="submission" date="2021-10" db="EMBL/GenBank/DDBJ databases">
        <title>Lutispora strain m25 sp. nov., a thermophilic, non-spore-forming bacterium isolated from a lab-scale methanogenic bioreactor digesting anaerobic sludge.</title>
        <authorList>
            <person name="El Houari A."/>
            <person name="Mcdonald J."/>
        </authorList>
    </citation>
    <scope>NUCLEOTIDE SEQUENCE [LARGE SCALE GENOMIC DNA]</scope>
    <source>
        <strain evidence="8">m25</strain>
    </source>
</reference>
<feature type="transmembrane region" description="Helical" evidence="6">
    <location>
        <begin position="232"/>
        <end position="251"/>
    </location>
</feature>
<keyword evidence="4 6" id="KW-1133">Transmembrane helix</keyword>
<gene>
    <name evidence="7" type="ORF">LJD61_05540</name>
</gene>
<feature type="transmembrane region" description="Helical" evidence="6">
    <location>
        <begin position="470"/>
        <end position="499"/>
    </location>
</feature>
<feature type="transmembrane region" description="Helical" evidence="6">
    <location>
        <begin position="400"/>
        <end position="422"/>
    </location>
</feature>
<evidence type="ECO:0000256" key="6">
    <source>
        <dbReference type="SAM" id="Phobius"/>
    </source>
</evidence>
<evidence type="ECO:0000256" key="2">
    <source>
        <dbReference type="ARBA" id="ARBA00022448"/>
    </source>
</evidence>
<feature type="transmembrane region" description="Helical" evidence="6">
    <location>
        <begin position="307"/>
        <end position="327"/>
    </location>
</feature>
<accession>A0ABT1NEG5</accession>
<comment type="subcellular location">
    <subcellularLocation>
        <location evidence="1">Membrane</location>
        <topology evidence="1">Multi-pass membrane protein</topology>
    </subcellularLocation>
</comment>
<comment type="caution">
    <text evidence="7">The sequence shown here is derived from an EMBL/GenBank/DDBJ whole genome shotgun (WGS) entry which is preliminary data.</text>
</comment>
<protein>
    <submittedName>
        <fullName evidence="7">OPT/YSL family transporter</fullName>
    </submittedName>
</protein>
<keyword evidence="8" id="KW-1185">Reference proteome</keyword>
<dbReference type="InterPro" id="IPR004813">
    <property type="entry name" value="OPT"/>
</dbReference>
<feature type="transmembrane region" description="Helical" evidence="6">
    <location>
        <begin position="446"/>
        <end position="464"/>
    </location>
</feature>
<keyword evidence="2" id="KW-0813">Transport</keyword>
<dbReference type="EMBL" id="JAJEKE010000003">
    <property type="protein sequence ID" value="MCQ1529009.1"/>
    <property type="molecule type" value="Genomic_DNA"/>
</dbReference>
<evidence type="ECO:0000313" key="8">
    <source>
        <dbReference type="Proteomes" id="UP001651880"/>
    </source>
</evidence>
<evidence type="ECO:0000256" key="4">
    <source>
        <dbReference type="ARBA" id="ARBA00022989"/>
    </source>
</evidence>
<feature type="transmembrane region" description="Helical" evidence="6">
    <location>
        <begin position="275"/>
        <end position="295"/>
    </location>
</feature>
<keyword evidence="5 6" id="KW-0472">Membrane</keyword>
<evidence type="ECO:0000313" key="7">
    <source>
        <dbReference type="EMBL" id="MCQ1529009.1"/>
    </source>
</evidence>
<feature type="transmembrane region" description="Helical" evidence="6">
    <location>
        <begin position="21"/>
        <end position="45"/>
    </location>
</feature>
<evidence type="ECO:0000256" key="3">
    <source>
        <dbReference type="ARBA" id="ARBA00022692"/>
    </source>
</evidence>
<evidence type="ECO:0000256" key="5">
    <source>
        <dbReference type="ARBA" id="ARBA00023136"/>
    </source>
</evidence>
<keyword evidence="3 6" id="KW-0812">Transmembrane</keyword>
<organism evidence="7 8">
    <name type="scientific">Lutispora saccharofermentans</name>
    <dbReference type="NCBI Taxonomy" id="3024236"/>
    <lineage>
        <taxon>Bacteria</taxon>
        <taxon>Bacillati</taxon>
        <taxon>Bacillota</taxon>
        <taxon>Clostridia</taxon>
        <taxon>Lutisporales</taxon>
        <taxon>Lutisporaceae</taxon>
        <taxon>Lutispora</taxon>
    </lineage>
</organism>
<feature type="transmembrane region" description="Helical" evidence="6">
    <location>
        <begin position="334"/>
        <end position="357"/>
    </location>
</feature>
<evidence type="ECO:0000256" key="1">
    <source>
        <dbReference type="ARBA" id="ARBA00004141"/>
    </source>
</evidence>
<feature type="transmembrane region" description="Helical" evidence="6">
    <location>
        <begin position="189"/>
        <end position="212"/>
    </location>
</feature>
<dbReference type="RefSeq" id="WP_255226529.1">
    <property type="nucleotide sequence ID" value="NZ_JAJEKE010000003.1"/>
</dbReference>
<dbReference type="Pfam" id="PF03169">
    <property type="entry name" value="OPT"/>
    <property type="match status" value="2"/>
</dbReference>
<dbReference type="Proteomes" id="UP001651880">
    <property type="component" value="Unassembled WGS sequence"/>
</dbReference>
<sequence>MLAKDLKKTTYVKGEKERISAFEAPTFILGVVLSVLSAIICMQIIGKVGVTPNTSLIGAIVAMVIARMPIKSFLRFRSLERQNLIQTTVSAAGFSAANCGFLTLAIFFVMGETNFIVPMAIGSLIGVVTSIFVVGKIFDSSIFPAEGSWPPGVATAQAIEAGDEGGEKGKRLLQGVILGAVASYFKLPAAGIGIVFIANIFSMAALGIGLLIRGYSGVFFSGLDLGKTYIPHGIMIGAGVMALIQSMKVILKGKNKDKGAPVNYTQSDEATKKNLVMGIVLFLTGALVLAIASGITSQLGGAKLILWLIWATFSATAAMLLVGMAAMHSGWFPAFAITTIFMTIGIFFGFPIVPLALLTGYVSSVGPCFADMGYDLKTGWILRGKGEDKEYELYGRKQQVIIELIGGVIGIIVVLLTMNLYFEADLIPPVSRVFATTVSAGADTSLLKTLLIWAVPGFLLQLAFGPSRMVGVLFATGLLIKNPIYGIGVLIAVIVRLIFGTKFMEIRDAGLIAGDGLYGFFSALLKALI</sequence>
<proteinExistence type="predicted"/>
<feature type="transmembrane region" description="Helical" evidence="6">
    <location>
        <begin position="115"/>
        <end position="134"/>
    </location>
</feature>
<feature type="transmembrane region" description="Helical" evidence="6">
    <location>
        <begin position="91"/>
        <end position="109"/>
    </location>
</feature>
<name>A0ABT1NEG5_9FIRM</name>